<evidence type="ECO:0000259" key="2">
    <source>
        <dbReference type="Pfam" id="PF01425"/>
    </source>
</evidence>
<dbReference type="AlphaFoldDB" id="A0A0M2PVF1"/>
<sequence length="477" mass="50525">MNPTDLAFTPALDQASLIRQKQVSPLELVDLYLDRIERLNPRLGSYFTVMATEARAEAQAKTESLAHNPADLPPFFGVPLSIKDLNPVAGVPCSYGIAAARDRRATEDDGVVTRLRSAGFIILGKTATSQLASLPYTEPPGFAPARNPWNLDYTPGGSSGGAAAALAAGLCAVAQGSDGGGSLRGPALCCGVVGLKPSRGRVSFAPVGDRMGGMAVNGPLGRTVADTAALLDVMAGYVQGDPYWLPDPQPSFLVTSQRASRSAITPLRIGFTTTIPPFGCAAAPCSQAVETTAQRLAALGHHLEPMTLPDLTPLIDPFTVLWQCVIAEAQVPWVVLERFNRWLAWRAAWINSGAYQRALTQVQRLGRTIVTATAAFDAVLLPVYLHQPIRVGQWQGRSSAQTLQDVIRWIAPCPPFNASGQPALALPTGELDSHGLPLGVQLVGRSGDEATLLTLAAQLEAAHPWALRSPLDGITPF</sequence>
<dbReference type="PROSITE" id="PS00571">
    <property type="entry name" value="AMIDASES"/>
    <property type="match status" value="1"/>
</dbReference>
<evidence type="ECO:0000256" key="1">
    <source>
        <dbReference type="ARBA" id="ARBA00009199"/>
    </source>
</evidence>
<accession>A0A0M2PVF1</accession>
<dbReference type="PANTHER" id="PTHR11895:SF7">
    <property type="entry name" value="GLUTAMYL-TRNA(GLN) AMIDOTRANSFERASE SUBUNIT A, MITOCHONDRIAL"/>
    <property type="match status" value="1"/>
</dbReference>
<evidence type="ECO:0000313" key="3">
    <source>
        <dbReference type="EMBL" id="KKI98663.1"/>
    </source>
</evidence>
<keyword evidence="4" id="KW-1185">Reference proteome</keyword>
<proteinExistence type="inferred from homology"/>
<dbReference type="PANTHER" id="PTHR11895">
    <property type="entry name" value="TRANSAMIDASE"/>
    <property type="match status" value="1"/>
</dbReference>
<comment type="similarity">
    <text evidence="1">Belongs to the amidase family.</text>
</comment>
<reference evidence="3" key="1">
    <citation type="submission" date="2012-04" db="EMBL/GenBank/DDBJ databases">
        <authorList>
            <person name="Borisov I.G."/>
            <person name="Ivanikova N.V."/>
            <person name="Pinevich A.V."/>
        </authorList>
    </citation>
    <scope>NUCLEOTIDE SEQUENCE</scope>
    <source>
        <strain evidence="3">CALU 1027</strain>
    </source>
</reference>
<dbReference type="OrthoDB" id="9811471at2"/>
<dbReference type="GO" id="GO:0003824">
    <property type="term" value="F:catalytic activity"/>
    <property type="evidence" value="ECO:0007669"/>
    <property type="project" value="InterPro"/>
</dbReference>
<dbReference type="EMBL" id="AJTX02000007">
    <property type="protein sequence ID" value="KKI98663.1"/>
    <property type="molecule type" value="Genomic_DNA"/>
</dbReference>
<dbReference type="eggNOG" id="COG0154">
    <property type="taxonomic scope" value="Bacteria"/>
</dbReference>
<feature type="domain" description="Amidase" evidence="2">
    <location>
        <begin position="27"/>
        <end position="453"/>
    </location>
</feature>
<dbReference type="InterPro" id="IPR036928">
    <property type="entry name" value="AS_sf"/>
</dbReference>
<name>A0A0M2PVF1_PROHO</name>
<dbReference type="InterPro" id="IPR000120">
    <property type="entry name" value="Amidase"/>
</dbReference>
<organism evidence="3 4">
    <name type="scientific">Prochlorothrix hollandica PCC 9006 = CALU 1027</name>
    <dbReference type="NCBI Taxonomy" id="317619"/>
    <lineage>
        <taxon>Bacteria</taxon>
        <taxon>Bacillati</taxon>
        <taxon>Cyanobacteriota</taxon>
        <taxon>Cyanophyceae</taxon>
        <taxon>Prochlorotrichales</taxon>
        <taxon>Prochlorotrichaceae</taxon>
        <taxon>Prochlorothrix</taxon>
    </lineage>
</organism>
<dbReference type="STRING" id="317619.GCA_000332315_01635"/>
<dbReference type="InterPro" id="IPR020556">
    <property type="entry name" value="Amidase_CS"/>
</dbReference>
<evidence type="ECO:0000313" key="4">
    <source>
        <dbReference type="Proteomes" id="UP000034681"/>
    </source>
</evidence>
<dbReference type="RefSeq" id="WP_017712142.1">
    <property type="nucleotide sequence ID" value="NZ_KB235936.1"/>
</dbReference>
<dbReference type="Pfam" id="PF01425">
    <property type="entry name" value="Amidase"/>
    <property type="match status" value="1"/>
</dbReference>
<gene>
    <name evidence="3" type="ORF">PROH_17565</name>
</gene>
<dbReference type="Proteomes" id="UP000034681">
    <property type="component" value="Unassembled WGS sequence"/>
</dbReference>
<protein>
    <submittedName>
        <fullName evidence="3">Amidase</fullName>
    </submittedName>
</protein>
<comment type="caution">
    <text evidence="3">The sequence shown here is derived from an EMBL/GenBank/DDBJ whole genome shotgun (WGS) entry which is preliminary data.</text>
</comment>
<dbReference type="SUPFAM" id="SSF75304">
    <property type="entry name" value="Amidase signature (AS) enzymes"/>
    <property type="match status" value="1"/>
</dbReference>
<dbReference type="InterPro" id="IPR023631">
    <property type="entry name" value="Amidase_dom"/>
</dbReference>
<dbReference type="Gene3D" id="3.90.1300.10">
    <property type="entry name" value="Amidase signature (AS) domain"/>
    <property type="match status" value="1"/>
</dbReference>